<comment type="similarity">
    <text evidence="1">Belongs to the glycosyl hydrolase 1 family.</text>
</comment>
<dbReference type="OrthoDB" id="1305371at2759"/>
<feature type="chain" id="PRO_5013895171" evidence="3">
    <location>
        <begin position="27"/>
        <end position="157"/>
    </location>
</feature>
<dbReference type="SUPFAM" id="SSF51445">
    <property type="entry name" value="(Trans)glycosidases"/>
    <property type="match status" value="1"/>
</dbReference>
<evidence type="ECO:0000256" key="1">
    <source>
        <dbReference type="ARBA" id="ARBA00010838"/>
    </source>
</evidence>
<reference evidence="4 5" key="1">
    <citation type="journal article" date="2017" name="Genome Biol.">
        <title>New reference genome sequences of hot pepper reveal the massive evolution of plant disease-resistance genes by retroduplication.</title>
        <authorList>
            <person name="Kim S."/>
            <person name="Park J."/>
            <person name="Yeom S.I."/>
            <person name="Kim Y.M."/>
            <person name="Seo E."/>
            <person name="Kim K.T."/>
            <person name="Kim M.S."/>
            <person name="Lee J.M."/>
            <person name="Cheong K."/>
            <person name="Shin H.S."/>
            <person name="Kim S.B."/>
            <person name="Han K."/>
            <person name="Lee J."/>
            <person name="Park M."/>
            <person name="Lee H.A."/>
            <person name="Lee H.Y."/>
            <person name="Lee Y."/>
            <person name="Oh S."/>
            <person name="Lee J.H."/>
            <person name="Choi E."/>
            <person name="Choi E."/>
            <person name="Lee S.E."/>
            <person name="Jeon J."/>
            <person name="Kim H."/>
            <person name="Choi G."/>
            <person name="Song H."/>
            <person name="Lee J."/>
            <person name="Lee S.C."/>
            <person name="Kwon J.K."/>
            <person name="Lee H.Y."/>
            <person name="Koo N."/>
            <person name="Hong Y."/>
            <person name="Kim R.W."/>
            <person name="Kang W.H."/>
            <person name="Huh J.H."/>
            <person name="Kang B.C."/>
            <person name="Yang T.J."/>
            <person name="Lee Y.H."/>
            <person name="Bennetzen J.L."/>
            <person name="Choi D."/>
        </authorList>
    </citation>
    <scope>NUCLEOTIDE SEQUENCE [LARGE SCALE GENOMIC DNA]</scope>
    <source>
        <strain evidence="5">cv. PBC81</strain>
    </source>
</reference>
<dbReference type="GO" id="GO:0004553">
    <property type="term" value="F:hydrolase activity, hydrolyzing O-glycosyl compounds"/>
    <property type="evidence" value="ECO:0007669"/>
    <property type="project" value="InterPro"/>
</dbReference>
<dbReference type="Pfam" id="PF00232">
    <property type="entry name" value="Glyco_hydro_1"/>
    <property type="match status" value="1"/>
</dbReference>
<dbReference type="Gene3D" id="3.20.20.80">
    <property type="entry name" value="Glycosidases"/>
    <property type="match status" value="1"/>
</dbReference>
<dbReference type="InterPro" id="IPR017853">
    <property type="entry name" value="GH"/>
</dbReference>
<feature type="signal peptide" evidence="3">
    <location>
        <begin position="1"/>
        <end position="26"/>
    </location>
</feature>
<proteinExistence type="inferred from homology"/>
<accession>A0A2G2VS77</accession>
<name>A0A2G2VS77_CAPBA</name>
<evidence type="ECO:0000256" key="3">
    <source>
        <dbReference type="SAM" id="SignalP"/>
    </source>
</evidence>
<protein>
    <submittedName>
        <fullName evidence="4">Beta-glucosidase 10</fullName>
    </submittedName>
</protein>
<comment type="caution">
    <text evidence="4">The sequence shown here is derived from an EMBL/GenBank/DDBJ whole genome shotgun (WGS) entry which is preliminary data.</text>
</comment>
<dbReference type="EMBL" id="MLFT02000010">
    <property type="protein sequence ID" value="PHT35837.1"/>
    <property type="molecule type" value="Genomic_DNA"/>
</dbReference>
<keyword evidence="5" id="KW-1185">Reference proteome</keyword>
<organism evidence="4 5">
    <name type="scientific">Capsicum baccatum</name>
    <name type="common">Peruvian pepper</name>
    <dbReference type="NCBI Taxonomy" id="33114"/>
    <lineage>
        <taxon>Eukaryota</taxon>
        <taxon>Viridiplantae</taxon>
        <taxon>Streptophyta</taxon>
        <taxon>Embryophyta</taxon>
        <taxon>Tracheophyta</taxon>
        <taxon>Spermatophyta</taxon>
        <taxon>Magnoliopsida</taxon>
        <taxon>eudicotyledons</taxon>
        <taxon>Gunneridae</taxon>
        <taxon>Pentapetalae</taxon>
        <taxon>asterids</taxon>
        <taxon>lamiids</taxon>
        <taxon>Solanales</taxon>
        <taxon>Solanaceae</taxon>
        <taxon>Solanoideae</taxon>
        <taxon>Capsiceae</taxon>
        <taxon>Capsicum</taxon>
    </lineage>
</organism>
<reference evidence="5" key="2">
    <citation type="journal article" date="2017" name="J. Anim. Genet.">
        <title>Multiple reference genome sequences of hot pepper reveal the massive evolution of plant disease resistance genes by retroduplication.</title>
        <authorList>
            <person name="Kim S."/>
            <person name="Park J."/>
            <person name="Yeom S.-I."/>
            <person name="Kim Y.-M."/>
            <person name="Seo E."/>
            <person name="Kim K.-T."/>
            <person name="Kim M.-S."/>
            <person name="Lee J.M."/>
            <person name="Cheong K."/>
            <person name="Shin H.-S."/>
            <person name="Kim S.-B."/>
            <person name="Han K."/>
            <person name="Lee J."/>
            <person name="Park M."/>
            <person name="Lee H.-A."/>
            <person name="Lee H.-Y."/>
            <person name="Lee Y."/>
            <person name="Oh S."/>
            <person name="Lee J.H."/>
            <person name="Choi E."/>
            <person name="Choi E."/>
            <person name="Lee S.E."/>
            <person name="Jeon J."/>
            <person name="Kim H."/>
            <person name="Choi G."/>
            <person name="Song H."/>
            <person name="Lee J."/>
            <person name="Lee S.-C."/>
            <person name="Kwon J.-K."/>
            <person name="Lee H.-Y."/>
            <person name="Koo N."/>
            <person name="Hong Y."/>
            <person name="Kim R.W."/>
            <person name="Kang W.-H."/>
            <person name="Huh J.H."/>
            <person name="Kang B.-C."/>
            <person name="Yang T.-J."/>
            <person name="Lee Y.-H."/>
            <person name="Bennetzen J.L."/>
            <person name="Choi D."/>
        </authorList>
    </citation>
    <scope>NUCLEOTIDE SEQUENCE [LARGE SCALE GENOMIC DNA]</scope>
    <source>
        <strain evidence="5">cv. PBC81</strain>
    </source>
</reference>
<gene>
    <name evidence="4" type="ORF">CQW23_23537</name>
</gene>
<dbReference type="InterPro" id="IPR001360">
    <property type="entry name" value="Glyco_hydro_1"/>
</dbReference>
<feature type="region of interest" description="Disordered" evidence="2">
    <location>
        <begin position="66"/>
        <end position="100"/>
    </location>
</feature>
<evidence type="ECO:0000256" key="2">
    <source>
        <dbReference type="SAM" id="MobiDB-lite"/>
    </source>
</evidence>
<dbReference type="GO" id="GO:0005975">
    <property type="term" value="P:carbohydrate metabolic process"/>
    <property type="evidence" value="ECO:0007669"/>
    <property type="project" value="InterPro"/>
</dbReference>
<keyword evidence="3" id="KW-0732">Signal</keyword>
<evidence type="ECO:0000313" key="5">
    <source>
        <dbReference type="Proteomes" id="UP000224567"/>
    </source>
</evidence>
<dbReference type="STRING" id="33114.A0A2G2VS77"/>
<evidence type="ECO:0000313" key="4">
    <source>
        <dbReference type="EMBL" id="PHT35837.1"/>
    </source>
</evidence>
<dbReference type="Proteomes" id="UP000224567">
    <property type="component" value="Unassembled WGS sequence"/>
</dbReference>
<dbReference type="AlphaFoldDB" id="A0A2G2VS77"/>
<sequence length="157" mass="17730">MVMRTLLSFCFLYLVALANLFALTSAAIPAKHFHAPFNRTSFPPDFVFGASSAAYQIEGEALKGGRGPSIWDTFTRQHPDEEDEETGWGEDGGYEKDEEMGWEYEEDEDMGVFGEGARGRHCRILCFLVGNDAPKYFEDNFLNYRPEPALSVLELKL</sequence>